<dbReference type="EMBL" id="JQIF01000052">
    <property type="protein sequence ID" value="KGJ52804.1"/>
    <property type="molecule type" value="Genomic_DNA"/>
</dbReference>
<reference evidence="2" key="3">
    <citation type="journal article" date="2022" name="Clin. Infect. Dis.">
        <title>Association between Clostridium innocuum and antibiotic-associated diarrhea in adults and children: A cross-sectional study and comparative genomics analysis.</title>
        <authorList>
            <person name="Cherny K.E."/>
            <person name="Muscat E.B."/>
            <person name="Balaji A."/>
            <person name="Mukherjee J."/>
            <person name="Ozer E.A."/>
            <person name="Angarone M.P."/>
            <person name="Hauser A.R."/>
            <person name="Sichel J.S."/>
            <person name="Amponsah E."/>
            <person name="Kociolek L.K."/>
        </authorList>
    </citation>
    <scope>NUCLEOTIDE SEQUENCE</scope>
    <source>
        <strain evidence="2">NU1-AC-029v</strain>
    </source>
</reference>
<protein>
    <submittedName>
        <fullName evidence="1">Uncharacterized protein</fullName>
    </submittedName>
</protein>
<dbReference type="AlphaFoldDB" id="A0A099I4B6"/>
<reference evidence="3" key="2">
    <citation type="journal article" date="2019" name="Nat. Med.">
        <title>A library of human gut bacterial isolates paired with longitudinal multiomics data enables mechanistic microbiome research.</title>
        <authorList>
            <person name="Poyet M."/>
            <person name="Groussin M."/>
            <person name="Gibbons S.M."/>
            <person name="Avila-Pacheco J."/>
            <person name="Jiang X."/>
            <person name="Kearney S.M."/>
            <person name="Perrotta A.R."/>
            <person name="Berdy B."/>
            <person name="Zhao S."/>
            <person name="Lieberman T.D."/>
            <person name="Swanson P.K."/>
            <person name="Smith M."/>
            <person name="Roesemann S."/>
            <person name="Alexander J.E."/>
            <person name="Rich S.A."/>
            <person name="Livny J."/>
            <person name="Vlamakis H."/>
            <person name="Clish C."/>
            <person name="Bullock K."/>
            <person name="Deik A."/>
            <person name="Scott J."/>
            <person name="Pierce K.A."/>
            <person name="Xavier R.J."/>
            <person name="Alm E.J."/>
        </authorList>
    </citation>
    <scope>NUCLEOTIDE SEQUENCE</scope>
    <source>
        <strain evidence="3">BIOML-A12</strain>
    </source>
</reference>
<gene>
    <name evidence="1" type="ORF">CIAN88_12470</name>
    <name evidence="3" type="ORF">GT664_11935</name>
    <name evidence="2" type="ORF">MKC95_19740</name>
</gene>
<evidence type="ECO:0000313" key="3">
    <source>
        <dbReference type="EMBL" id="MZH56440.1"/>
    </source>
</evidence>
<comment type="caution">
    <text evidence="1">The sequence shown here is derived from an EMBL/GenBank/DDBJ whole genome shotgun (WGS) entry which is preliminary data.</text>
</comment>
<reference evidence="1 4" key="1">
    <citation type="submission" date="2014-08" db="EMBL/GenBank/DDBJ databases">
        <title>Clostridium innocuum, an unnegligible vancomycin-resistant pathogen causing extra-intestinal infections.</title>
        <authorList>
            <person name="Feng Y."/>
            <person name="Chiu C.-H."/>
        </authorList>
    </citation>
    <scope>NUCLEOTIDE SEQUENCE [LARGE SCALE GENOMIC DNA]</scope>
    <source>
        <strain evidence="1 4">AN88</strain>
    </source>
</reference>
<sequence length="103" mass="12525">MFGKQKARLHGYESYGRIIKIEDGFYLYRGLPSKYVTVEYHVNQQRYEVRQLIYSILPAHEKKLKLQERLRIKISEDNPKNAYVSEFDEPQYKLWYYVDKANK</sequence>
<accession>A0A099I4B6</accession>
<organism evidence="1 4">
    <name type="scientific">Clostridium innocuum</name>
    <dbReference type="NCBI Taxonomy" id="1522"/>
    <lineage>
        <taxon>Bacteria</taxon>
        <taxon>Bacillati</taxon>
        <taxon>Bacillota</taxon>
        <taxon>Clostridia</taxon>
        <taxon>Eubacteriales</taxon>
        <taxon>Clostridiaceae</taxon>
        <taxon>Clostridium</taxon>
    </lineage>
</organism>
<dbReference type="Proteomes" id="UP000604383">
    <property type="component" value="Unassembled WGS sequence"/>
</dbReference>
<evidence type="ECO:0000313" key="2">
    <source>
        <dbReference type="EMBL" id="MCR0235004.1"/>
    </source>
</evidence>
<name>A0A099I4B6_CLOIN</name>
<dbReference type="EMBL" id="WWTN01000019">
    <property type="protein sequence ID" value="MZH56440.1"/>
    <property type="molecule type" value="Genomic_DNA"/>
</dbReference>
<dbReference type="Proteomes" id="UP000030008">
    <property type="component" value="Unassembled WGS sequence"/>
</dbReference>
<evidence type="ECO:0000313" key="1">
    <source>
        <dbReference type="EMBL" id="KGJ52804.1"/>
    </source>
</evidence>
<dbReference type="Proteomes" id="UP001203972">
    <property type="component" value="Unassembled WGS sequence"/>
</dbReference>
<evidence type="ECO:0000313" key="4">
    <source>
        <dbReference type="Proteomes" id="UP000030008"/>
    </source>
</evidence>
<dbReference type="EMBL" id="JAKTMA010000046">
    <property type="protein sequence ID" value="MCR0235004.1"/>
    <property type="molecule type" value="Genomic_DNA"/>
</dbReference>
<dbReference type="RefSeq" id="WP_009269646.1">
    <property type="nucleotide sequence ID" value="NZ_BAABXQ010000002.1"/>
</dbReference>
<proteinExistence type="predicted"/>